<proteinExistence type="predicted"/>
<organism evidence="1 2">
    <name type="scientific">Lysinibacillus sphaericus</name>
    <name type="common">Bacillus sphaericus</name>
    <dbReference type="NCBI Taxonomy" id="1421"/>
    <lineage>
        <taxon>Bacteria</taxon>
        <taxon>Bacillati</taxon>
        <taxon>Bacillota</taxon>
        <taxon>Bacilli</taxon>
        <taxon>Bacillales</taxon>
        <taxon>Bacillaceae</taxon>
        <taxon>Lysinibacillus</taxon>
    </lineage>
</organism>
<dbReference type="GeneID" id="48274740"/>
<name>A0AAJ5DBQ4_LYSSH</name>
<dbReference type="AlphaFoldDB" id="A0AAJ5DBQ4"/>
<evidence type="ECO:0000313" key="2">
    <source>
        <dbReference type="Proteomes" id="UP000255295"/>
    </source>
</evidence>
<sequence>MYFSRAARFIMLNELPFFILCYTKINFQMNKGQLQQIIDLSHELKGMKLLKWHQEFVLFMAVQMAIYDMAKVQQSLSMAIMSSIELLIQAQQAAMISAMTAAAVASNSSTS</sequence>
<reference evidence="1 2" key="1">
    <citation type="submission" date="2018-06" db="EMBL/GenBank/DDBJ databases">
        <authorList>
            <consortium name="Pathogen Informatics"/>
            <person name="Doyle S."/>
        </authorList>
    </citation>
    <scope>NUCLEOTIDE SEQUENCE [LARGE SCALE GENOMIC DNA]</scope>
    <source>
        <strain evidence="1 2">NCTC10338</strain>
    </source>
</reference>
<accession>A0AAJ5DBQ4</accession>
<comment type="caution">
    <text evidence="1">The sequence shown here is derived from an EMBL/GenBank/DDBJ whole genome shotgun (WGS) entry which is preliminary data.</text>
</comment>
<dbReference type="Proteomes" id="UP000255295">
    <property type="component" value="Unassembled WGS sequence"/>
</dbReference>
<protein>
    <submittedName>
        <fullName evidence="1">Uncharacterized protein</fullName>
    </submittedName>
</protein>
<dbReference type="EMBL" id="UFSZ01000001">
    <property type="protein sequence ID" value="SUV19837.1"/>
    <property type="molecule type" value="Genomic_DNA"/>
</dbReference>
<evidence type="ECO:0000313" key="1">
    <source>
        <dbReference type="EMBL" id="SUV19837.1"/>
    </source>
</evidence>
<gene>
    <name evidence="1" type="ORF">NCTC10338_04623</name>
</gene>
<dbReference type="RefSeq" id="WP_024364408.1">
    <property type="nucleotide sequence ID" value="NZ_BJNS01000012.1"/>
</dbReference>